<proteinExistence type="predicted"/>
<accession>A0A5A9P2Q3</accession>
<evidence type="ECO:0000313" key="3">
    <source>
        <dbReference type="Proteomes" id="UP000324632"/>
    </source>
</evidence>
<sequence length="93" mass="10476">MDLLEEGGRKFVELGSGSPPEEEEEEGADAAITPKCLSPQSKVHCHSPRNCFCFAEEKSQDDRRLLLKHISFLLRHQHEHYDSSGTCPQDLVP</sequence>
<name>A0A5A9P2Q3_9TELE</name>
<reference evidence="2 3" key="1">
    <citation type="journal article" date="2019" name="Mol. Ecol. Resour.">
        <title>Chromosome-level genome assembly of Triplophysa tibetana, a fish adapted to the harsh high-altitude environment of the Tibetan Plateau.</title>
        <authorList>
            <person name="Yang X."/>
            <person name="Liu H."/>
            <person name="Ma Z."/>
            <person name="Zou Y."/>
            <person name="Zou M."/>
            <person name="Mao Y."/>
            <person name="Li X."/>
            <person name="Wang H."/>
            <person name="Chen T."/>
            <person name="Wang W."/>
            <person name="Yang R."/>
        </authorList>
    </citation>
    <scope>NUCLEOTIDE SEQUENCE [LARGE SCALE GENOMIC DNA]</scope>
    <source>
        <strain evidence="2">TTIB1903HZAU</strain>
        <tissue evidence="2">Muscle</tissue>
    </source>
</reference>
<evidence type="ECO:0000313" key="2">
    <source>
        <dbReference type="EMBL" id="KAA0716082.1"/>
    </source>
</evidence>
<comment type="caution">
    <text evidence="2">The sequence shown here is derived from an EMBL/GenBank/DDBJ whole genome shotgun (WGS) entry which is preliminary data.</text>
</comment>
<feature type="compositionally biased region" description="Basic and acidic residues" evidence="1">
    <location>
        <begin position="1"/>
        <end position="12"/>
    </location>
</feature>
<dbReference type="AlphaFoldDB" id="A0A5A9P2Q3"/>
<gene>
    <name evidence="2" type="ORF">E1301_Tti015792</name>
</gene>
<organism evidence="2 3">
    <name type="scientific">Triplophysa tibetana</name>
    <dbReference type="NCBI Taxonomy" id="1572043"/>
    <lineage>
        <taxon>Eukaryota</taxon>
        <taxon>Metazoa</taxon>
        <taxon>Chordata</taxon>
        <taxon>Craniata</taxon>
        <taxon>Vertebrata</taxon>
        <taxon>Euteleostomi</taxon>
        <taxon>Actinopterygii</taxon>
        <taxon>Neopterygii</taxon>
        <taxon>Teleostei</taxon>
        <taxon>Ostariophysi</taxon>
        <taxon>Cypriniformes</taxon>
        <taxon>Nemacheilidae</taxon>
        <taxon>Triplophysa</taxon>
    </lineage>
</organism>
<keyword evidence="3" id="KW-1185">Reference proteome</keyword>
<evidence type="ECO:0000256" key="1">
    <source>
        <dbReference type="SAM" id="MobiDB-lite"/>
    </source>
</evidence>
<dbReference type="EMBL" id="SOYY01000010">
    <property type="protein sequence ID" value="KAA0716082.1"/>
    <property type="molecule type" value="Genomic_DNA"/>
</dbReference>
<dbReference type="Proteomes" id="UP000324632">
    <property type="component" value="Chromosome 10"/>
</dbReference>
<protein>
    <submittedName>
        <fullName evidence="2">Uncharacterized protein</fullName>
    </submittedName>
</protein>
<feature type="region of interest" description="Disordered" evidence="1">
    <location>
        <begin position="1"/>
        <end position="32"/>
    </location>
</feature>